<accession>F8GMI9</accession>
<protein>
    <submittedName>
        <fullName evidence="1">Uncharacterized protein</fullName>
    </submittedName>
</protein>
<organism evidence="1 2">
    <name type="scientific">Cupriavidus necator (strain ATCC 43291 / DSM 13513 / CCUG 52238 / LMG 8453 / N-1)</name>
    <name type="common">Ralstonia eutropha</name>
    <dbReference type="NCBI Taxonomy" id="1042878"/>
    <lineage>
        <taxon>Bacteria</taxon>
        <taxon>Pseudomonadati</taxon>
        <taxon>Pseudomonadota</taxon>
        <taxon>Betaproteobacteria</taxon>
        <taxon>Burkholderiales</taxon>
        <taxon>Burkholderiaceae</taxon>
        <taxon>Cupriavidus</taxon>
    </lineage>
</organism>
<sequence length="54" mass="5971">MGVSVTCHDDLQDARRLRDVPRCLSEIFSVGFSGHEAFLQMCSSSDAQQHECLG</sequence>
<dbReference type="EMBL" id="CP002878">
    <property type="protein sequence ID" value="AEI80127.1"/>
    <property type="molecule type" value="Genomic_DNA"/>
</dbReference>
<reference evidence="1 2" key="1">
    <citation type="journal article" date="2011" name="J. Bacteriol.">
        <title>Complete genome sequence of the type strain Cupriavidus necator N-1.</title>
        <authorList>
            <person name="Poehlein A."/>
            <person name="Kusian B."/>
            <person name="Friedrich B."/>
            <person name="Daniel R."/>
            <person name="Bowien B."/>
        </authorList>
    </citation>
    <scope>NUCLEOTIDE SEQUENCE [LARGE SCALE GENOMIC DNA]</scope>
    <source>
        <strain evidence="2">ATCC 43291 / DSM 13513 / CCUG 52238 / LMG 8453 / N-1</strain>
    </source>
</reference>
<dbReference type="AlphaFoldDB" id="F8GMI9"/>
<gene>
    <name evidence="1" type="ordered locus">CNE_2c11610</name>
</gene>
<dbReference type="Proteomes" id="UP000006798">
    <property type="component" value="Chromosome 2"/>
</dbReference>
<evidence type="ECO:0000313" key="2">
    <source>
        <dbReference type="Proteomes" id="UP000006798"/>
    </source>
</evidence>
<dbReference type="KEGG" id="cnc:CNE_2c11610"/>
<name>F8GMI9_CUPNN</name>
<proteinExistence type="predicted"/>
<evidence type="ECO:0000313" key="1">
    <source>
        <dbReference type="EMBL" id="AEI80127.1"/>
    </source>
</evidence>
<dbReference type="HOGENOM" id="CLU_3042536_0_0_4"/>